<dbReference type="Pfam" id="PF07545">
    <property type="entry name" value="Vg_Tdu"/>
    <property type="match status" value="1"/>
</dbReference>
<accession>A0A3P9IC20</accession>
<comment type="subcellular location">
    <subcellularLocation>
        <location evidence="2">Nucleus</location>
    </subcellularLocation>
</comment>
<dbReference type="PANTHER" id="PTHR15950:SF17">
    <property type="entry name" value="TRANSCRIPTION COFACTOR VESTIGIAL-LIKE PROTEIN 2"/>
    <property type="match status" value="1"/>
</dbReference>
<feature type="compositionally biased region" description="Low complexity" evidence="7">
    <location>
        <begin position="230"/>
        <end position="241"/>
    </location>
</feature>
<dbReference type="PANTHER" id="PTHR15950">
    <property type="entry name" value="TRANSCRIPTION COFACTOR VESTIGIAL-LIKE PROTEIN"/>
    <property type="match status" value="1"/>
</dbReference>
<dbReference type="InterPro" id="IPR011520">
    <property type="entry name" value="Vg_fam"/>
</dbReference>
<dbReference type="Ensembl" id="ENSORLT00015026112.1">
    <property type="protein sequence ID" value="ENSORLP00015017611.1"/>
    <property type="gene ID" value="ENSORLG00015018658.1"/>
</dbReference>
<evidence type="ECO:0000313" key="8">
    <source>
        <dbReference type="Ensembl" id="ENSORLP00015017611.1"/>
    </source>
</evidence>
<protein>
    <submittedName>
        <fullName evidence="8">Vestigial-like family member 2a</fullName>
    </submittedName>
</protein>
<keyword evidence="3" id="KW-0805">Transcription regulation</keyword>
<evidence type="ECO:0000256" key="4">
    <source>
        <dbReference type="ARBA" id="ARBA00023163"/>
    </source>
</evidence>
<reference evidence="8" key="4">
    <citation type="submission" date="2025-09" db="UniProtKB">
        <authorList>
            <consortium name="Ensembl"/>
        </authorList>
    </citation>
    <scope>IDENTIFICATION</scope>
    <source>
        <strain evidence="8">HSOK</strain>
    </source>
</reference>
<evidence type="ECO:0000256" key="5">
    <source>
        <dbReference type="ARBA" id="ARBA00023242"/>
    </source>
</evidence>
<evidence type="ECO:0000256" key="2">
    <source>
        <dbReference type="ARBA" id="ARBA00004123"/>
    </source>
</evidence>
<dbReference type="SMART" id="SM00711">
    <property type="entry name" value="TDU"/>
    <property type="match status" value="1"/>
</dbReference>
<feature type="region of interest" description="Disordered" evidence="7">
    <location>
        <begin position="228"/>
        <end position="256"/>
    </location>
</feature>
<evidence type="ECO:0000313" key="9">
    <source>
        <dbReference type="Proteomes" id="UP000265200"/>
    </source>
</evidence>
<organism evidence="8 9">
    <name type="scientific">Oryzias latipes</name>
    <name type="common">Japanese rice fish</name>
    <name type="synonym">Japanese killifish</name>
    <dbReference type="NCBI Taxonomy" id="8090"/>
    <lineage>
        <taxon>Eukaryota</taxon>
        <taxon>Metazoa</taxon>
        <taxon>Chordata</taxon>
        <taxon>Craniata</taxon>
        <taxon>Vertebrata</taxon>
        <taxon>Euteleostomi</taxon>
        <taxon>Actinopterygii</taxon>
        <taxon>Neopterygii</taxon>
        <taxon>Teleostei</taxon>
        <taxon>Neoteleostei</taxon>
        <taxon>Acanthomorphata</taxon>
        <taxon>Ovalentaria</taxon>
        <taxon>Atherinomorphae</taxon>
        <taxon>Beloniformes</taxon>
        <taxon>Adrianichthyidae</taxon>
        <taxon>Oryziinae</taxon>
        <taxon>Oryzias</taxon>
    </lineage>
</organism>
<reference key="1">
    <citation type="journal article" date="2007" name="Nature">
        <title>The medaka draft genome and insights into vertebrate genome evolution.</title>
        <authorList>
            <person name="Kasahara M."/>
            <person name="Naruse K."/>
            <person name="Sasaki S."/>
            <person name="Nakatani Y."/>
            <person name="Qu W."/>
            <person name="Ahsan B."/>
            <person name="Yamada T."/>
            <person name="Nagayasu Y."/>
            <person name="Doi K."/>
            <person name="Kasai Y."/>
            <person name="Jindo T."/>
            <person name="Kobayashi D."/>
            <person name="Shimada A."/>
            <person name="Toyoda A."/>
            <person name="Kuroki Y."/>
            <person name="Fujiyama A."/>
            <person name="Sasaki T."/>
            <person name="Shimizu A."/>
            <person name="Asakawa S."/>
            <person name="Shimizu N."/>
            <person name="Hashimoto S."/>
            <person name="Yang J."/>
            <person name="Lee Y."/>
            <person name="Matsushima K."/>
            <person name="Sugano S."/>
            <person name="Sakaizumi M."/>
            <person name="Narita T."/>
            <person name="Ohishi K."/>
            <person name="Haga S."/>
            <person name="Ohta F."/>
            <person name="Nomoto H."/>
            <person name="Nogata K."/>
            <person name="Morishita T."/>
            <person name="Endo T."/>
            <person name="Shin-I T."/>
            <person name="Takeda H."/>
            <person name="Morishita S."/>
            <person name="Kohara Y."/>
        </authorList>
    </citation>
    <scope>NUCLEOTIDE SEQUENCE [LARGE SCALE GENOMIC DNA]</scope>
    <source>
        <strain>Hd-rR</strain>
    </source>
</reference>
<evidence type="ECO:0000256" key="7">
    <source>
        <dbReference type="SAM" id="MobiDB-lite"/>
    </source>
</evidence>
<reference evidence="8" key="3">
    <citation type="submission" date="2025-08" db="UniProtKB">
        <authorList>
            <consortium name="Ensembl"/>
        </authorList>
    </citation>
    <scope>IDENTIFICATION</scope>
    <source>
        <strain evidence="8">HSOK</strain>
    </source>
</reference>
<keyword evidence="5" id="KW-0539">Nucleus</keyword>
<dbReference type="GO" id="GO:0005634">
    <property type="term" value="C:nucleus"/>
    <property type="evidence" value="ECO:0007669"/>
    <property type="project" value="UniProtKB-SubCell"/>
</dbReference>
<keyword evidence="4" id="KW-0804">Transcription</keyword>
<comment type="similarity">
    <text evidence="6">Belongs to the vestigial family.</text>
</comment>
<dbReference type="AlphaFoldDB" id="A0A3P9IC20"/>
<dbReference type="InterPro" id="IPR006627">
    <property type="entry name" value="TDU_repeat"/>
</dbReference>
<comment type="function">
    <text evidence="1">May act as a specific coactivator for the mammalian TEFs.</text>
</comment>
<name>A0A3P9IC20_ORYLA</name>
<evidence type="ECO:0000256" key="1">
    <source>
        <dbReference type="ARBA" id="ARBA00002229"/>
    </source>
</evidence>
<evidence type="ECO:0000256" key="6">
    <source>
        <dbReference type="ARBA" id="ARBA00025784"/>
    </source>
</evidence>
<proteinExistence type="inferred from homology"/>
<evidence type="ECO:0000256" key="3">
    <source>
        <dbReference type="ARBA" id="ARBA00023015"/>
    </source>
</evidence>
<sequence length="286" mass="30710">MSCLDVMYQVFGPQPYFSSYSPFHHQKLALYSKMQPPQENGGRLGTLGPVAIKEEDKELPPGAEYLSSRCVLFTYFRGDISAVVDEHFSRALSQATAYPPSGSHKALRGSCLPDGSFPMSQRSFPPSFWNSSYQPPVSSTLGGALSAPHSDLSFAGDPYSSSPLHSHLHQPGPDAWHPSHHHHHPYSLGGGIGAQSYARAGVHEMYSTAFDPRYGSLLVPSVRSHHRLVPGSSAPGPSTSPCDLGSKGESGGSAWSSTFTSAGAEIGLNMDSGLPAQDKSKDLYWF</sequence>
<dbReference type="GO" id="GO:0006355">
    <property type="term" value="P:regulation of DNA-templated transcription"/>
    <property type="evidence" value="ECO:0007669"/>
    <property type="project" value="InterPro"/>
</dbReference>
<reference evidence="8 9" key="2">
    <citation type="submission" date="2017-04" db="EMBL/GenBank/DDBJ databases">
        <title>CpG methylation of centromeres and impact of large insertions on vertebrate speciation.</title>
        <authorList>
            <person name="Ichikawa K."/>
            <person name="Yoshimura J."/>
            <person name="Morishita S."/>
        </authorList>
    </citation>
    <scope>NUCLEOTIDE SEQUENCE</scope>
    <source>
        <strain evidence="8 9">HSOK</strain>
    </source>
</reference>
<dbReference type="Proteomes" id="UP000265200">
    <property type="component" value="Chromosome 24"/>
</dbReference>
<feature type="region of interest" description="Disordered" evidence="7">
    <location>
        <begin position="161"/>
        <end position="182"/>
    </location>
</feature>